<dbReference type="EMBL" id="NGAF01000053">
    <property type="protein sequence ID" value="OXR39893.1"/>
    <property type="molecule type" value="Genomic_DNA"/>
</dbReference>
<evidence type="ECO:0000313" key="2">
    <source>
        <dbReference type="Proteomes" id="UP000215506"/>
    </source>
</evidence>
<dbReference type="Proteomes" id="UP000215506">
    <property type="component" value="Unassembled WGS sequence"/>
</dbReference>
<dbReference type="AlphaFoldDB" id="A0A231GTE7"/>
<comment type="caution">
    <text evidence="1">The sequence shown here is derived from an EMBL/GenBank/DDBJ whole genome shotgun (WGS) entry which is preliminary data.</text>
</comment>
<evidence type="ECO:0000313" key="1">
    <source>
        <dbReference type="EMBL" id="OXR39893.1"/>
    </source>
</evidence>
<reference evidence="1 2" key="1">
    <citation type="submission" date="2017-07" db="EMBL/GenBank/DDBJ databases">
        <title>First draft Genome Sequence of Nocardia cerradoensis isolated from human infection.</title>
        <authorList>
            <person name="Carrasco G."/>
        </authorList>
    </citation>
    <scope>NUCLEOTIDE SEQUENCE [LARGE SCALE GENOMIC DNA]</scope>
    <source>
        <strain evidence="1 2">CNM20130759</strain>
    </source>
</reference>
<proteinExistence type="predicted"/>
<accession>A0A231GTE7</accession>
<protein>
    <recommendedName>
        <fullName evidence="3">Major tail protein</fullName>
    </recommendedName>
</protein>
<dbReference type="RefSeq" id="WP_063821358.1">
    <property type="nucleotide sequence ID" value="NZ_JAAXOR010000007.1"/>
</dbReference>
<gene>
    <name evidence="1" type="ORF">B7C42_08039</name>
</gene>
<organism evidence="1 2">
    <name type="scientific">Nocardia cerradoensis</name>
    <dbReference type="NCBI Taxonomy" id="85688"/>
    <lineage>
        <taxon>Bacteria</taxon>
        <taxon>Bacillati</taxon>
        <taxon>Actinomycetota</taxon>
        <taxon>Actinomycetes</taxon>
        <taxon>Mycobacteriales</taxon>
        <taxon>Nocardiaceae</taxon>
        <taxon>Nocardia</taxon>
    </lineage>
</organism>
<sequence length="367" mass="38521">MAKYAVVRGKRLRATLVDACGMPLAGPRSRLVTKGFVTVKASPVWKDANDIEQENADGETCVSDRTPPSLKWWALSIELCGVDTALFNMLLDWDVVTSYDGKDIGFSDKKNVPFETGVAIELWSGVGSEDACEVPTSDDILVGAGGNLVLPYGYSVWPVFKEAQLGDLEYGAKASTFTLNGITAYAPRWGRGPYNVMPIDVDNTGGRLLQPMQAEQQHRQFRTTIAPPEITDGACPLILPSPYYGETAAEIAPEQPACGTTATNEKQSVTLTGTPTGGTFTLTYKSQTTAGIAYNAANTAVKSALEALANVGTGNVNVTGTGPYAVEFVGDLAGMDLPLMTASGAGLTGGTTPGVTVAETVKGGVYA</sequence>
<evidence type="ECO:0008006" key="3">
    <source>
        <dbReference type="Google" id="ProtNLM"/>
    </source>
</evidence>
<name>A0A231GTE7_9NOCA</name>
<keyword evidence="2" id="KW-1185">Reference proteome</keyword>